<reference evidence="5" key="1">
    <citation type="submission" date="2021-02" db="EMBL/GenBank/DDBJ databases">
        <title>PHA producing bacteria isolated from coastal sediment in Guangdong, Shenzhen.</title>
        <authorList>
            <person name="Zheng W."/>
            <person name="Yu S."/>
            <person name="Huang Y."/>
        </authorList>
    </citation>
    <scope>NUCLEOTIDE SEQUENCE</scope>
    <source>
        <strain evidence="5">TN14-10</strain>
    </source>
</reference>
<evidence type="ECO:0000313" key="5">
    <source>
        <dbReference type="EMBL" id="MBN7795258.1"/>
    </source>
</evidence>
<feature type="domain" description="Bacterial sugar transferase" evidence="4">
    <location>
        <begin position="173"/>
        <end position="373"/>
    </location>
</feature>
<proteinExistence type="inferred from homology"/>
<sequence>MYKAGQSMVSEAPPADDKKTLARSHCRRARAMPVLPKALFLAEVSRERFRSDRSGSPVSLLLLTLGEEGDATHDVMSQALPALRGALRQTDSVGILDANVVGVLLPDTDSRNVDRVAEKVCGAGGYPVASVVKVSYPHVILDRLQAQAKAVDDREGHYFVRGPKRRAWELRTKRGIDILGAVVGLVLLSPLMLATMLAVKYSSPGDAIFRQVRVGKNLVPFTFYKFRSMHSGSDDSVHRNYLEKLISGEAEQTVSEEDGKRLYKMASDPRVTRVGRFIRKTSIDELPQLFNVLKGDMSLVGPRPPIPYETAKYRCWHLRRILEVKPGLTGLWQVVGRSETTFEDMVRLDLKYARDWSVAMDIKLIIRTVRVVLECKGAV</sequence>
<organism evidence="5 6">
    <name type="scientific">Parahaliea mediterranea</name>
    <dbReference type="NCBI Taxonomy" id="651086"/>
    <lineage>
        <taxon>Bacteria</taxon>
        <taxon>Pseudomonadati</taxon>
        <taxon>Pseudomonadota</taxon>
        <taxon>Gammaproteobacteria</taxon>
        <taxon>Cellvibrionales</taxon>
        <taxon>Halieaceae</taxon>
        <taxon>Parahaliea</taxon>
    </lineage>
</organism>
<evidence type="ECO:0000259" key="4">
    <source>
        <dbReference type="Pfam" id="PF02397"/>
    </source>
</evidence>
<evidence type="ECO:0000256" key="2">
    <source>
        <dbReference type="SAM" id="MobiDB-lite"/>
    </source>
</evidence>
<comment type="similarity">
    <text evidence="1">Belongs to the bacterial sugar transferase family.</text>
</comment>
<keyword evidence="6" id="KW-1185">Reference proteome</keyword>
<dbReference type="EMBL" id="JAFKCZ010000001">
    <property type="protein sequence ID" value="MBN7795258.1"/>
    <property type="molecule type" value="Genomic_DNA"/>
</dbReference>
<gene>
    <name evidence="5" type="ORF">JYP50_01560</name>
</gene>
<dbReference type="InterPro" id="IPR003362">
    <property type="entry name" value="Bact_transf"/>
</dbReference>
<keyword evidence="3" id="KW-0472">Membrane</keyword>
<protein>
    <submittedName>
        <fullName evidence="5">Sugar transferase</fullName>
    </submittedName>
</protein>
<dbReference type="Pfam" id="PF02397">
    <property type="entry name" value="Bac_transf"/>
    <property type="match status" value="1"/>
</dbReference>
<name>A0A939IKT1_9GAMM</name>
<evidence type="ECO:0000313" key="6">
    <source>
        <dbReference type="Proteomes" id="UP000664303"/>
    </source>
</evidence>
<dbReference type="PANTHER" id="PTHR30576">
    <property type="entry name" value="COLANIC BIOSYNTHESIS UDP-GLUCOSE LIPID CARRIER TRANSFERASE"/>
    <property type="match status" value="1"/>
</dbReference>
<accession>A0A939IKT1</accession>
<keyword evidence="3" id="KW-1133">Transmembrane helix</keyword>
<feature type="region of interest" description="Disordered" evidence="2">
    <location>
        <begin position="1"/>
        <end position="21"/>
    </location>
</feature>
<comment type="caution">
    <text evidence="5">The sequence shown here is derived from an EMBL/GenBank/DDBJ whole genome shotgun (WGS) entry which is preliminary data.</text>
</comment>
<dbReference type="AlphaFoldDB" id="A0A939IKT1"/>
<keyword evidence="3" id="KW-0812">Transmembrane</keyword>
<dbReference type="RefSeq" id="WP_206558690.1">
    <property type="nucleotide sequence ID" value="NZ_JAFKCZ010000001.1"/>
</dbReference>
<dbReference type="Proteomes" id="UP000664303">
    <property type="component" value="Unassembled WGS sequence"/>
</dbReference>
<evidence type="ECO:0000256" key="3">
    <source>
        <dbReference type="SAM" id="Phobius"/>
    </source>
</evidence>
<keyword evidence="5" id="KW-0808">Transferase</keyword>
<evidence type="ECO:0000256" key="1">
    <source>
        <dbReference type="ARBA" id="ARBA00006464"/>
    </source>
</evidence>
<dbReference type="GO" id="GO:0016780">
    <property type="term" value="F:phosphotransferase activity, for other substituted phosphate groups"/>
    <property type="evidence" value="ECO:0007669"/>
    <property type="project" value="TreeGrafter"/>
</dbReference>
<dbReference type="PANTHER" id="PTHR30576:SF10">
    <property type="entry name" value="SLL5057 PROTEIN"/>
    <property type="match status" value="1"/>
</dbReference>
<feature type="transmembrane region" description="Helical" evidence="3">
    <location>
        <begin position="175"/>
        <end position="199"/>
    </location>
</feature>